<evidence type="ECO:0000256" key="1">
    <source>
        <dbReference type="SAM" id="MobiDB-lite"/>
    </source>
</evidence>
<gene>
    <name evidence="2" type="ORF">ACFL27_20895</name>
</gene>
<sequence>GAVKAEIAKAEAEVKVQQARIEKVKRELEADVVTPAKAHRDEMVARAKGDAAKIYQDGKATAEAMEQLINVWKKAGPNAQDVFLMQKVEGLMKMIVSTIQEIKIQRLALLQTGEGANLTKQLIGAAEQLKAVMGIDVSDVINKKKLEAKPKKPAVTIPGARSTPPKSDRTKDLNSLLDQ</sequence>
<evidence type="ECO:0000313" key="2">
    <source>
        <dbReference type="EMBL" id="MFC1852664.1"/>
    </source>
</evidence>
<dbReference type="EMBL" id="JBHPBY010000346">
    <property type="protein sequence ID" value="MFC1852664.1"/>
    <property type="molecule type" value="Genomic_DNA"/>
</dbReference>
<reference evidence="2 3" key="1">
    <citation type="submission" date="2024-09" db="EMBL/GenBank/DDBJ databases">
        <title>Laminarin stimulates single cell rates of sulfate reduction while oxygen inhibits transcriptomic activity in coastal marine sediment.</title>
        <authorList>
            <person name="Lindsay M."/>
            <person name="Orcutt B."/>
            <person name="Emerson D."/>
            <person name="Stepanauskas R."/>
            <person name="D'Angelo T."/>
        </authorList>
    </citation>
    <scope>NUCLEOTIDE SEQUENCE [LARGE SCALE GENOMIC DNA]</scope>
    <source>
        <strain evidence="2">SAG AM-311-K15</strain>
    </source>
</reference>
<name>A0ABV6Z2I7_UNCC1</name>
<comment type="caution">
    <text evidence="2">The sequence shown here is derived from an EMBL/GenBank/DDBJ whole genome shotgun (WGS) entry which is preliminary data.</text>
</comment>
<accession>A0ABV6Z2I7</accession>
<evidence type="ECO:0000313" key="3">
    <source>
        <dbReference type="Proteomes" id="UP001594351"/>
    </source>
</evidence>
<protein>
    <submittedName>
        <fullName evidence="2">Uncharacterized protein</fullName>
    </submittedName>
</protein>
<feature type="non-terminal residue" evidence="2">
    <location>
        <position position="1"/>
    </location>
</feature>
<proteinExistence type="predicted"/>
<feature type="region of interest" description="Disordered" evidence="1">
    <location>
        <begin position="151"/>
        <end position="179"/>
    </location>
</feature>
<dbReference type="Proteomes" id="UP001594351">
    <property type="component" value="Unassembled WGS sequence"/>
</dbReference>
<organism evidence="2 3">
    <name type="scientific">candidate division CSSED10-310 bacterium</name>
    <dbReference type="NCBI Taxonomy" id="2855610"/>
    <lineage>
        <taxon>Bacteria</taxon>
        <taxon>Bacteria division CSSED10-310</taxon>
    </lineage>
</organism>
<keyword evidence="3" id="KW-1185">Reference proteome</keyword>